<evidence type="ECO:0000313" key="3">
    <source>
        <dbReference type="Proteomes" id="UP000265955"/>
    </source>
</evidence>
<name>A0A3A3FFH6_9BURK</name>
<dbReference type="AlphaFoldDB" id="A0A3A3FFH6"/>
<dbReference type="Pfam" id="PF00990">
    <property type="entry name" value="GGDEF"/>
    <property type="match status" value="1"/>
</dbReference>
<dbReference type="EMBL" id="QYUO01000003">
    <property type="protein sequence ID" value="RJF91797.1"/>
    <property type="molecule type" value="Genomic_DNA"/>
</dbReference>
<evidence type="ECO:0000313" key="2">
    <source>
        <dbReference type="EMBL" id="RJF91797.1"/>
    </source>
</evidence>
<dbReference type="Gene3D" id="3.30.70.270">
    <property type="match status" value="1"/>
</dbReference>
<dbReference type="PROSITE" id="PS50887">
    <property type="entry name" value="GGDEF"/>
    <property type="match status" value="1"/>
</dbReference>
<dbReference type="OrthoDB" id="9812260at2"/>
<keyword evidence="3" id="KW-1185">Reference proteome</keyword>
<gene>
    <name evidence="2" type="ORF">D3871_24245</name>
</gene>
<proteinExistence type="predicted"/>
<protein>
    <submittedName>
        <fullName evidence="2">Diguanylate cyclase</fullName>
    </submittedName>
</protein>
<feature type="domain" description="GGDEF" evidence="1">
    <location>
        <begin position="1"/>
        <end position="61"/>
    </location>
</feature>
<comment type="caution">
    <text evidence="2">The sequence shown here is derived from an EMBL/GenBank/DDBJ whole genome shotgun (WGS) entry which is preliminary data.</text>
</comment>
<dbReference type="PANTHER" id="PTHR46663">
    <property type="entry name" value="DIGUANYLATE CYCLASE DGCT-RELATED"/>
    <property type="match status" value="1"/>
</dbReference>
<dbReference type="PANTHER" id="PTHR46663:SF3">
    <property type="entry name" value="SLL0267 PROTEIN"/>
    <property type="match status" value="1"/>
</dbReference>
<dbReference type="InterPro" id="IPR000160">
    <property type="entry name" value="GGDEF_dom"/>
</dbReference>
<dbReference type="InterPro" id="IPR029787">
    <property type="entry name" value="Nucleotide_cyclase"/>
</dbReference>
<accession>A0A3A3FFH6</accession>
<dbReference type="SUPFAM" id="SSF55073">
    <property type="entry name" value="Nucleotide cyclase"/>
    <property type="match status" value="1"/>
</dbReference>
<evidence type="ECO:0000259" key="1">
    <source>
        <dbReference type="PROSITE" id="PS50887"/>
    </source>
</evidence>
<dbReference type="Proteomes" id="UP000265955">
    <property type="component" value="Unassembled WGS sequence"/>
</dbReference>
<dbReference type="InterPro" id="IPR043128">
    <property type="entry name" value="Rev_trsase/Diguanyl_cyclase"/>
</dbReference>
<reference evidence="3" key="1">
    <citation type="submission" date="2018-09" db="EMBL/GenBank/DDBJ databases">
        <authorList>
            <person name="Zhu H."/>
        </authorList>
    </citation>
    <scope>NUCLEOTIDE SEQUENCE [LARGE SCALE GENOMIC DNA]</scope>
    <source>
        <strain evidence="3">K1R23-30</strain>
    </source>
</reference>
<sequence>MLKALAEPFHIENHALHISGSIGLSLYPTDGEDEHTLMRNADAAMYHAKEKGRSNCQFFSADADTI</sequence>
<dbReference type="InterPro" id="IPR052163">
    <property type="entry name" value="DGC-Regulatory_Protein"/>
</dbReference>
<organism evidence="2 3">
    <name type="scientific">Noviherbaspirillum saxi</name>
    <dbReference type="NCBI Taxonomy" id="2320863"/>
    <lineage>
        <taxon>Bacteria</taxon>
        <taxon>Pseudomonadati</taxon>
        <taxon>Pseudomonadota</taxon>
        <taxon>Betaproteobacteria</taxon>
        <taxon>Burkholderiales</taxon>
        <taxon>Oxalobacteraceae</taxon>
        <taxon>Noviherbaspirillum</taxon>
    </lineage>
</organism>